<evidence type="ECO:0000313" key="3">
    <source>
        <dbReference type="EMBL" id="CRG86710.1"/>
    </source>
</evidence>
<protein>
    <recommendedName>
        <fullName evidence="2">Ell binding protein Ebp1 C-terminal domain-containing protein</fullName>
    </recommendedName>
</protein>
<feature type="compositionally biased region" description="Basic and acidic residues" evidence="1">
    <location>
        <begin position="284"/>
        <end position="298"/>
    </location>
</feature>
<feature type="region of interest" description="Disordered" evidence="1">
    <location>
        <begin position="669"/>
        <end position="692"/>
    </location>
</feature>
<feature type="compositionally biased region" description="Low complexity" evidence="1">
    <location>
        <begin position="476"/>
        <end position="485"/>
    </location>
</feature>
<feature type="compositionally biased region" description="Polar residues" evidence="1">
    <location>
        <begin position="377"/>
        <end position="387"/>
    </location>
</feature>
<dbReference type="AlphaFoldDB" id="A0A0U1LVV6"/>
<dbReference type="Pfam" id="PF21204">
    <property type="entry name" value="Ebp1_C"/>
    <property type="match status" value="1"/>
</dbReference>
<dbReference type="OMA" id="NWAVGHD"/>
<dbReference type="EMBL" id="CVMT01000003">
    <property type="protein sequence ID" value="CRG86710.1"/>
    <property type="molecule type" value="Genomic_DNA"/>
</dbReference>
<dbReference type="STRING" id="28573.A0A0U1LVV6"/>
<feature type="compositionally biased region" description="Basic and acidic residues" evidence="1">
    <location>
        <begin position="351"/>
        <end position="368"/>
    </location>
</feature>
<feature type="region of interest" description="Disordered" evidence="1">
    <location>
        <begin position="1"/>
        <end position="27"/>
    </location>
</feature>
<feature type="compositionally biased region" description="Polar residues" evidence="1">
    <location>
        <begin position="119"/>
        <end position="134"/>
    </location>
</feature>
<organism evidence="3 4">
    <name type="scientific">Talaromyces islandicus</name>
    <name type="common">Penicillium islandicum</name>
    <dbReference type="NCBI Taxonomy" id="28573"/>
    <lineage>
        <taxon>Eukaryota</taxon>
        <taxon>Fungi</taxon>
        <taxon>Dikarya</taxon>
        <taxon>Ascomycota</taxon>
        <taxon>Pezizomycotina</taxon>
        <taxon>Eurotiomycetes</taxon>
        <taxon>Eurotiomycetidae</taxon>
        <taxon>Eurotiales</taxon>
        <taxon>Trichocomaceae</taxon>
        <taxon>Talaromyces</taxon>
        <taxon>Talaromyces sect. Islandici</taxon>
    </lineage>
</organism>
<keyword evidence="4" id="KW-1185">Reference proteome</keyword>
<reference evidence="3 4" key="1">
    <citation type="submission" date="2015-04" db="EMBL/GenBank/DDBJ databases">
        <authorList>
            <person name="Syromyatnikov M.Y."/>
            <person name="Popov V.N."/>
        </authorList>
    </citation>
    <scope>NUCLEOTIDE SEQUENCE [LARGE SCALE GENOMIC DNA]</scope>
    <source>
        <strain evidence="3">WF-38-12</strain>
    </source>
</reference>
<feature type="compositionally biased region" description="Basic and acidic residues" evidence="1">
    <location>
        <begin position="488"/>
        <end position="506"/>
    </location>
</feature>
<dbReference type="InterPro" id="IPR049403">
    <property type="entry name" value="Ebp1_C"/>
</dbReference>
<dbReference type="OrthoDB" id="284473at2759"/>
<name>A0A0U1LVV6_TALIS</name>
<evidence type="ECO:0000256" key="1">
    <source>
        <dbReference type="SAM" id="MobiDB-lite"/>
    </source>
</evidence>
<sequence length="798" mass="88463">MSANPPKHYSEHRGSAEQNTGRNPVPSELESVNIRLARLRDSVLPASPYLLTVPTDIPFRLGSRFVNNWAVGKKGPFAAEEQQLQYMTFLMHHDTDSLLVAVGDWSDNNGGIMAKPGDKSSNVSGAASTPTTNGVAKKKISLSDYKTKAEKESVRNTPEKSQQPPKDGTKQDRSKAPPAPTTKERPMLDPPAEKVPKRESGSKRSLGVSLEKSADAPAPKRMRTSPSQTSRPSDASSKSQSSSKKIPALLSPTLPPTSSDSRLPELLSPTLPPLLEEELAQIEDDSHASKPSVHRRDISAVSNKSRDGILPAKLPDQNKSQLEPKTISKHSQKEPQSRLSSSGLPAKVNLSHRDTDPDTVSLHDEKSPPKAAKLKRNGSSSTENTAPQRLIVKLRYGRANRRRVEALLKFVGKRKVSDNKPQKPINEFYSEDEDSDLRKTEAKHREKRQKHSHDEDYKETPSVAFKTVASEKSHSALKSSSHAAKTTPVKDSRGNSHRGDSREADVRTPLSLSSTKGVTNSIEKTTKMPSSHADAPTISRDDEWRAWREEFQKYTALGRQLKHIADRYTRAKASNENATVSDERVGAASGIEAILCFIVAFIADDRSKALARQVGDSDNWRSIIAYWKAVRVATKRYPHLRGLCLILGAVSHDAINSLDMERLAVCSMPGEQSPVPTPGSDENPLNSEKNKSHKKEFLELKTRLPENFREANRLWLEGCRELSDDVLAAEYPETWAKRSRNFAERGTNKLKAGRYAGEYFLPFGRTTTPMEAVRFGVALLQEWYKNEGLAFEPRLKLS</sequence>
<dbReference type="Proteomes" id="UP000054383">
    <property type="component" value="Unassembled WGS sequence"/>
</dbReference>
<feature type="compositionally biased region" description="Polar residues" evidence="1">
    <location>
        <begin position="510"/>
        <end position="529"/>
    </location>
</feature>
<feature type="domain" description="Ell binding protein Ebp1 C-terminal" evidence="2">
    <location>
        <begin position="547"/>
        <end position="783"/>
    </location>
</feature>
<feature type="region of interest" description="Disordered" evidence="1">
    <location>
        <begin position="112"/>
        <end position="537"/>
    </location>
</feature>
<feature type="compositionally biased region" description="Basic and acidic residues" evidence="1">
    <location>
        <begin position="145"/>
        <end position="158"/>
    </location>
</feature>
<gene>
    <name evidence="3" type="ORF">PISL3812_03720</name>
</gene>
<evidence type="ECO:0000259" key="2">
    <source>
        <dbReference type="Pfam" id="PF21204"/>
    </source>
</evidence>
<feature type="compositionally biased region" description="Low complexity" evidence="1">
    <location>
        <begin position="230"/>
        <end position="269"/>
    </location>
</feature>
<accession>A0A0U1LVV6</accession>
<proteinExistence type="predicted"/>
<evidence type="ECO:0000313" key="4">
    <source>
        <dbReference type="Proteomes" id="UP000054383"/>
    </source>
</evidence>
<feature type="compositionally biased region" description="Basic and acidic residues" evidence="1">
    <location>
        <begin position="182"/>
        <end position="202"/>
    </location>
</feature>